<evidence type="ECO:0000256" key="8">
    <source>
        <dbReference type="ARBA" id="ARBA00023136"/>
    </source>
</evidence>
<evidence type="ECO:0000256" key="5">
    <source>
        <dbReference type="ARBA" id="ARBA00022519"/>
    </source>
</evidence>
<evidence type="ECO:0000256" key="7">
    <source>
        <dbReference type="ARBA" id="ARBA00022989"/>
    </source>
</evidence>
<reference evidence="11 12" key="1">
    <citation type="submission" date="2014-07" db="EMBL/GenBank/DDBJ databases">
        <title>Biosystematic studies on Modestobacter strains isolated from extreme hyper-arid desert soil and from historic building.</title>
        <authorList>
            <person name="Bukarasam K."/>
            <person name="Bull A."/>
            <person name="Girard G."/>
            <person name="van Wezel G."/>
            <person name="Goodfellow M."/>
        </authorList>
    </citation>
    <scope>NUCLEOTIDE SEQUENCE [LARGE SCALE GENOMIC DNA]</scope>
    <source>
        <strain evidence="11 12">KNN45-2b</strain>
    </source>
</reference>
<dbReference type="PANTHER" id="PTHR30413:SF8">
    <property type="entry name" value="TRANSPORT PERMEASE PROTEIN"/>
    <property type="match status" value="1"/>
</dbReference>
<dbReference type="GO" id="GO:0015920">
    <property type="term" value="P:lipopolysaccharide transport"/>
    <property type="evidence" value="ECO:0007669"/>
    <property type="project" value="TreeGrafter"/>
</dbReference>
<feature type="transmembrane region" description="Helical" evidence="9">
    <location>
        <begin position="112"/>
        <end position="139"/>
    </location>
</feature>
<comment type="similarity">
    <text evidence="2 9">Belongs to the ABC-2 integral membrane protein family.</text>
</comment>
<feature type="transmembrane region" description="Helical" evidence="9">
    <location>
        <begin position="67"/>
        <end position="84"/>
    </location>
</feature>
<comment type="caution">
    <text evidence="11">The sequence shown here is derived from an EMBL/GenBank/DDBJ whole genome shotgun (WGS) entry which is preliminary data.</text>
</comment>
<keyword evidence="5" id="KW-0997">Cell inner membrane</keyword>
<dbReference type="Proteomes" id="UP000029713">
    <property type="component" value="Unassembled WGS sequence"/>
</dbReference>
<dbReference type="EMBL" id="JPMX01000011">
    <property type="protein sequence ID" value="KGH48113.1"/>
    <property type="molecule type" value="Genomic_DNA"/>
</dbReference>
<sequence length="277" mass="30970">MSVVSDLKDSRGLLVNLTLREVRGKYKRTLLGQGWSLLNPIATLLIYTLVFGFVLRVPVPVGEDSGLQVFVLFLACALLPWNFFNNAVSSGMGSLIANANLLRKVFFWRPTLVVATVLSLNVTFAIELGVLVVLLLVFGSMPLPWIPLLVVVVVLLTAFALGIALLLSIANVYFRDTQHFVTIGMQLWFYATPIVYPYQLIQDQAARMRAAGNDFPLETIYRLNPLERFVSVFRAMLYDNVMPYWGDLLFCLVAAVGSLVIGIVVFNRSQHRLVEEL</sequence>
<gene>
    <name evidence="11" type="ORF">IN07_03950</name>
</gene>
<dbReference type="OrthoDB" id="9789409at2"/>
<keyword evidence="8 9" id="KW-0472">Membrane</keyword>
<evidence type="ECO:0000256" key="9">
    <source>
        <dbReference type="RuleBase" id="RU361157"/>
    </source>
</evidence>
<keyword evidence="4 9" id="KW-1003">Cell membrane</keyword>
<dbReference type="AlphaFoldDB" id="A0A098YBB2"/>
<dbReference type="Pfam" id="PF01061">
    <property type="entry name" value="ABC2_membrane"/>
    <property type="match status" value="1"/>
</dbReference>
<dbReference type="RefSeq" id="WP_036333806.1">
    <property type="nucleotide sequence ID" value="NZ_JPMX01000011.1"/>
</dbReference>
<keyword evidence="7 9" id="KW-1133">Transmembrane helix</keyword>
<comment type="subcellular location">
    <subcellularLocation>
        <location evidence="1">Cell inner membrane</location>
        <topology evidence="1">Multi-pass membrane protein</topology>
    </subcellularLocation>
    <subcellularLocation>
        <location evidence="9">Cell membrane</location>
        <topology evidence="9">Multi-pass membrane protein</topology>
    </subcellularLocation>
</comment>
<feature type="domain" description="ABC transmembrane type-2" evidence="10">
    <location>
        <begin position="31"/>
        <end position="269"/>
    </location>
</feature>
<feature type="transmembrane region" description="Helical" evidence="9">
    <location>
        <begin position="35"/>
        <end position="55"/>
    </location>
</feature>
<name>A0A098YBB2_9ACTN</name>
<dbReference type="GO" id="GO:0140359">
    <property type="term" value="F:ABC-type transporter activity"/>
    <property type="evidence" value="ECO:0007669"/>
    <property type="project" value="InterPro"/>
</dbReference>
<feature type="transmembrane region" description="Helical" evidence="9">
    <location>
        <begin position="179"/>
        <end position="198"/>
    </location>
</feature>
<dbReference type="STRING" id="1522368.IN07_03950"/>
<feature type="transmembrane region" description="Helical" evidence="9">
    <location>
        <begin position="145"/>
        <end position="167"/>
    </location>
</feature>
<dbReference type="PROSITE" id="PS51012">
    <property type="entry name" value="ABC_TM2"/>
    <property type="match status" value="1"/>
</dbReference>
<dbReference type="GO" id="GO:0005886">
    <property type="term" value="C:plasma membrane"/>
    <property type="evidence" value="ECO:0007669"/>
    <property type="project" value="UniProtKB-SubCell"/>
</dbReference>
<evidence type="ECO:0000256" key="2">
    <source>
        <dbReference type="ARBA" id="ARBA00007783"/>
    </source>
</evidence>
<keyword evidence="3 9" id="KW-0813">Transport</keyword>
<evidence type="ECO:0000256" key="1">
    <source>
        <dbReference type="ARBA" id="ARBA00004429"/>
    </source>
</evidence>
<keyword evidence="6 9" id="KW-0812">Transmembrane</keyword>
<evidence type="ECO:0000256" key="4">
    <source>
        <dbReference type="ARBA" id="ARBA00022475"/>
    </source>
</evidence>
<evidence type="ECO:0000256" key="6">
    <source>
        <dbReference type="ARBA" id="ARBA00022692"/>
    </source>
</evidence>
<evidence type="ECO:0000313" key="11">
    <source>
        <dbReference type="EMBL" id="KGH48113.1"/>
    </source>
</evidence>
<accession>A0A098YBB2</accession>
<dbReference type="InterPro" id="IPR047817">
    <property type="entry name" value="ABC2_TM_bact-type"/>
</dbReference>
<proteinExistence type="inferred from homology"/>
<feature type="transmembrane region" description="Helical" evidence="9">
    <location>
        <begin position="244"/>
        <end position="266"/>
    </location>
</feature>
<keyword evidence="12" id="KW-1185">Reference proteome</keyword>
<evidence type="ECO:0000313" key="12">
    <source>
        <dbReference type="Proteomes" id="UP000029713"/>
    </source>
</evidence>
<evidence type="ECO:0000259" key="10">
    <source>
        <dbReference type="PROSITE" id="PS51012"/>
    </source>
</evidence>
<dbReference type="InterPro" id="IPR013525">
    <property type="entry name" value="ABC2_TM"/>
</dbReference>
<protein>
    <recommendedName>
        <fullName evidence="9">Transport permease protein</fullName>
    </recommendedName>
</protein>
<dbReference type="PANTHER" id="PTHR30413">
    <property type="entry name" value="INNER MEMBRANE TRANSPORT PERMEASE"/>
    <property type="match status" value="1"/>
</dbReference>
<evidence type="ECO:0000256" key="3">
    <source>
        <dbReference type="ARBA" id="ARBA00022448"/>
    </source>
</evidence>
<organism evidence="11 12">
    <name type="scientific">Modestobacter caceresii</name>
    <dbReference type="NCBI Taxonomy" id="1522368"/>
    <lineage>
        <taxon>Bacteria</taxon>
        <taxon>Bacillati</taxon>
        <taxon>Actinomycetota</taxon>
        <taxon>Actinomycetes</taxon>
        <taxon>Geodermatophilales</taxon>
        <taxon>Geodermatophilaceae</taxon>
        <taxon>Modestobacter</taxon>
    </lineage>
</organism>